<feature type="compositionally biased region" description="Polar residues" evidence="11">
    <location>
        <begin position="605"/>
        <end position="618"/>
    </location>
</feature>
<evidence type="ECO:0000259" key="13">
    <source>
        <dbReference type="PROSITE" id="PS50157"/>
    </source>
</evidence>
<dbReference type="GO" id="GO:0008270">
    <property type="term" value="F:zinc ion binding"/>
    <property type="evidence" value="ECO:0007669"/>
    <property type="project" value="UniProtKB-KW"/>
</dbReference>
<feature type="compositionally biased region" description="Basic and acidic residues" evidence="11">
    <location>
        <begin position="380"/>
        <end position="407"/>
    </location>
</feature>
<feature type="domain" description="C2H2-type" evidence="13">
    <location>
        <begin position="882"/>
        <end position="909"/>
    </location>
</feature>
<dbReference type="PROSITE" id="PS50157">
    <property type="entry name" value="ZINC_FINGER_C2H2_2"/>
    <property type="match status" value="2"/>
</dbReference>
<evidence type="ECO:0000256" key="4">
    <source>
        <dbReference type="ARBA" id="ARBA00022771"/>
    </source>
</evidence>
<dbReference type="GO" id="GO:0005634">
    <property type="term" value="C:nucleus"/>
    <property type="evidence" value="ECO:0007669"/>
    <property type="project" value="UniProtKB-SubCell"/>
</dbReference>
<dbReference type="SUPFAM" id="SSF54695">
    <property type="entry name" value="POZ domain"/>
    <property type="match status" value="1"/>
</dbReference>
<feature type="domain" description="C2H2-type" evidence="13">
    <location>
        <begin position="910"/>
        <end position="932"/>
    </location>
</feature>
<keyword evidence="9" id="KW-0539">Nucleus</keyword>
<dbReference type="Gene3D" id="3.30.710.10">
    <property type="entry name" value="Potassium Channel Kv1.1, Chain A"/>
    <property type="match status" value="1"/>
</dbReference>
<keyword evidence="7" id="KW-0238">DNA-binding</keyword>
<dbReference type="PROSITE" id="PS50097">
    <property type="entry name" value="BTB"/>
    <property type="match status" value="1"/>
</dbReference>
<dbReference type="PROSITE" id="PS00028">
    <property type="entry name" value="ZINC_FINGER_C2H2_1"/>
    <property type="match status" value="2"/>
</dbReference>
<dbReference type="SUPFAM" id="SSF57667">
    <property type="entry name" value="beta-beta-alpha zinc fingers"/>
    <property type="match status" value="1"/>
</dbReference>
<dbReference type="InterPro" id="IPR000210">
    <property type="entry name" value="BTB/POZ_dom"/>
</dbReference>
<feature type="compositionally biased region" description="Polar residues" evidence="11">
    <location>
        <begin position="365"/>
        <end position="379"/>
    </location>
</feature>
<dbReference type="Pfam" id="PF00096">
    <property type="entry name" value="zf-C2H2"/>
    <property type="match status" value="1"/>
</dbReference>
<dbReference type="SMART" id="SM00355">
    <property type="entry name" value="ZnF_C2H2"/>
    <property type="match status" value="2"/>
</dbReference>
<dbReference type="Proteomes" id="UP001187415">
    <property type="component" value="Unassembled WGS sequence"/>
</dbReference>
<feature type="compositionally biased region" description="Polar residues" evidence="11">
    <location>
        <begin position="421"/>
        <end position="446"/>
    </location>
</feature>
<evidence type="ECO:0000256" key="3">
    <source>
        <dbReference type="ARBA" id="ARBA00022737"/>
    </source>
</evidence>
<evidence type="ECO:0000259" key="12">
    <source>
        <dbReference type="PROSITE" id="PS50097"/>
    </source>
</evidence>
<feature type="region of interest" description="Disordered" evidence="11">
    <location>
        <begin position="365"/>
        <end position="463"/>
    </location>
</feature>
<dbReference type="PANTHER" id="PTHR46105">
    <property type="entry name" value="AGAP004733-PA"/>
    <property type="match status" value="1"/>
</dbReference>
<feature type="compositionally biased region" description="Basic and acidic residues" evidence="11">
    <location>
        <begin position="584"/>
        <end position="599"/>
    </location>
</feature>
<protein>
    <submittedName>
        <fullName evidence="14">Uncharacterized protein</fullName>
    </submittedName>
</protein>
<dbReference type="Pfam" id="PF00651">
    <property type="entry name" value="BTB"/>
    <property type="match status" value="1"/>
</dbReference>
<keyword evidence="8" id="KW-0804">Transcription</keyword>
<keyword evidence="5" id="KW-0862">Zinc</keyword>
<keyword evidence="6" id="KW-0805">Transcription regulation</keyword>
<sequence length="952" mass="105085">METVMSDASLCFLRVAPCVQEVRGHTTLLLTSLNLQREKAQFCDCVVRQRQSPGQLYPAHRCVLAASSPVLASVLSSTGALVELQDPCLSGSVLAVLLDYIYTGALPCACSQQQYKSLLTAARYLQMNKLQEALCAWQQAELNNPDETDTWTGTESQAHKNIISTRREAADTFNECLLSTSSTDARRRVDETDTCSVQSTASSLEGTNVGKYVETQVRSESINTYIEEAKTDTCGAHSTTGAGILYERSGIADDCSEVIHLTPQAVIQNIPGTSRGYSVSTVDKDTEKLQVHIGTVKPETWQRSTEEELVRTVEVGRSSSSSPSPLQHPCSVPVICHSSRAAMLQLAEVSTSPFYRPAIRTSGDFSRVSTSQSAITENESTVKDITTEHRNHHGTENLDYGNKKENSEAQSSDSSDECDTQESCYRSTTTQSDPLVQDYAFSSNHANPAGDHNENQTKHFVDESVPRSVCRRFISGSKHKNDVSLDDLPSKHQHLDLSDHDVSMSDAVKEDPQHLETGSDSRCENFCSEGEVKEEHSCSSKYPSEINKHGHHSDVYGPRSDWNPGLGEADTSTKCATSIHREYDSDNRNTSMEDERRSADVCPHVSNTPESNFDVSGSPSAFEHHTFLDTSEPHFTSTVPESMYSPVWPSYQGHVRYHCLSQEETHSSHIGSNGKHSRPRDPDCSDQSSDDEACGTFASSGQSPMRQHFDTGTPEQVLLLDISTKHAELLVSYKHSADQERKALDKKDTLGAENNDKEQRNEATSEARTKIRDRTKLRAETSEPRNKLWVRETNIEERQFVDREQSRLGPEVKNKARAVDVSKREVGANQTGTLTSRSAPTVPESVQASVSSTLSVCIPSGLPASTSTNISAHLSTPVNQAFQCSLCDRSFSQRGSLNRHVRSHLGVRPFPCPCCPMTFSRQYRVTEHMRVHQRCTLGNDLTKPPATSIGHK</sequence>
<evidence type="ECO:0000256" key="9">
    <source>
        <dbReference type="ARBA" id="ARBA00023242"/>
    </source>
</evidence>
<dbReference type="FunFam" id="3.30.160.60:FF:000110">
    <property type="entry name" value="Zinc finger protein-like"/>
    <property type="match status" value="1"/>
</dbReference>
<keyword evidence="2" id="KW-0479">Metal-binding</keyword>
<reference evidence="14" key="1">
    <citation type="submission" date="2023-07" db="EMBL/GenBank/DDBJ databases">
        <title>Chromosome-level Genome Assembly of Striped Snakehead (Channa striata).</title>
        <authorList>
            <person name="Liu H."/>
        </authorList>
    </citation>
    <scope>NUCLEOTIDE SEQUENCE</scope>
    <source>
        <strain evidence="14">Gz</strain>
        <tissue evidence="14">Muscle</tissue>
    </source>
</reference>
<name>A0AA88NF23_CHASR</name>
<keyword evidence="3" id="KW-0677">Repeat</keyword>
<comment type="subcellular location">
    <subcellularLocation>
        <location evidence="1">Nucleus</location>
    </subcellularLocation>
</comment>
<proteinExistence type="predicted"/>
<feature type="region of interest" description="Disordered" evidence="11">
    <location>
        <begin position="584"/>
        <end position="618"/>
    </location>
</feature>
<dbReference type="SMART" id="SM00225">
    <property type="entry name" value="BTB"/>
    <property type="match status" value="1"/>
</dbReference>
<evidence type="ECO:0000256" key="11">
    <source>
        <dbReference type="SAM" id="MobiDB-lite"/>
    </source>
</evidence>
<evidence type="ECO:0000313" key="15">
    <source>
        <dbReference type="Proteomes" id="UP001187415"/>
    </source>
</evidence>
<evidence type="ECO:0000256" key="8">
    <source>
        <dbReference type="ARBA" id="ARBA00023163"/>
    </source>
</evidence>
<feature type="domain" description="BTB" evidence="12">
    <location>
        <begin position="43"/>
        <end position="106"/>
    </location>
</feature>
<evidence type="ECO:0000256" key="10">
    <source>
        <dbReference type="PROSITE-ProRule" id="PRU00042"/>
    </source>
</evidence>
<evidence type="ECO:0000256" key="7">
    <source>
        <dbReference type="ARBA" id="ARBA00023125"/>
    </source>
</evidence>
<keyword evidence="15" id="KW-1185">Reference proteome</keyword>
<dbReference type="Gene3D" id="3.30.160.60">
    <property type="entry name" value="Classic Zinc Finger"/>
    <property type="match status" value="2"/>
</dbReference>
<dbReference type="CDD" id="cd18186">
    <property type="entry name" value="BTB_POZ_ZBTB_KLHL-like"/>
    <property type="match status" value="1"/>
</dbReference>
<feature type="region of interest" description="Disordered" evidence="11">
    <location>
        <begin position="736"/>
        <end position="779"/>
    </location>
</feature>
<dbReference type="InterPro" id="IPR036236">
    <property type="entry name" value="Znf_C2H2_sf"/>
</dbReference>
<dbReference type="InterPro" id="IPR011333">
    <property type="entry name" value="SKP1/BTB/POZ_sf"/>
</dbReference>
<dbReference type="GO" id="GO:0000978">
    <property type="term" value="F:RNA polymerase II cis-regulatory region sequence-specific DNA binding"/>
    <property type="evidence" value="ECO:0007669"/>
    <property type="project" value="TreeGrafter"/>
</dbReference>
<gene>
    <name evidence="14" type="ORF">Q5P01_006890</name>
</gene>
<dbReference type="PANTHER" id="PTHR46105:SF5">
    <property type="entry name" value="ZINC FINGER AND BTB DOMAIN-CONTAINING PROTEIN 44 ISOFORM X1"/>
    <property type="match status" value="1"/>
</dbReference>
<dbReference type="AlphaFoldDB" id="A0AA88NF23"/>
<evidence type="ECO:0000256" key="2">
    <source>
        <dbReference type="ARBA" id="ARBA00022723"/>
    </source>
</evidence>
<evidence type="ECO:0000313" key="14">
    <source>
        <dbReference type="EMBL" id="KAK2854229.1"/>
    </source>
</evidence>
<dbReference type="InterPro" id="IPR050457">
    <property type="entry name" value="ZnFinger_BTB_dom_contain"/>
</dbReference>
<evidence type="ECO:0000256" key="6">
    <source>
        <dbReference type="ARBA" id="ARBA00023015"/>
    </source>
</evidence>
<comment type="caution">
    <text evidence="14">The sequence shown here is derived from an EMBL/GenBank/DDBJ whole genome shotgun (WGS) entry which is preliminary data.</text>
</comment>
<evidence type="ECO:0000256" key="1">
    <source>
        <dbReference type="ARBA" id="ARBA00004123"/>
    </source>
</evidence>
<feature type="compositionally biased region" description="Basic and acidic residues" evidence="11">
    <location>
        <begin position="451"/>
        <end position="463"/>
    </location>
</feature>
<keyword evidence="4 10" id="KW-0863">Zinc-finger</keyword>
<dbReference type="GO" id="GO:0000981">
    <property type="term" value="F:DNA-binding transcription factor activity, RNA polymerase II-specific"/>
    <property type="evidence" value="ECO:0007669"/>
    <property type="project" value="TreeGrafter"/>
</dbReference>
<dbReference type="EMBL" id="JAUPFM010000004">
    <property type="protein sequence ID" value="KAK2854229.1"/>
    <property type="molecule type" value="Genomic_DNA"/>
</dbReference>
<evidence type="ECO:0000256" key="5">
    <source>
        <dbReference type="ARBA" id="ARBA00022833"/>
    </source>
</evidence>
<feature type="region of interest" description="Disordered" evidence="11">
    <location>
        <begin position="664"/>
        <end position="710"/>
    </location>
</feature>
<accession>A0AA88NF23</accession>
<organism evidence="14 15">
    <name type="scientific">Channa striata</name>
    <name type="common">Snakehead murrel</name>
    <name type="synonym">Ophicephalus striatus</name>
    <dbReference type="NCBI Taxonomy" id="64152"/>
    <lineage>
        <taxon>Eukaryota</taxon>
        <taxon>Metazoa</taxon>
        <taxon>Chordata</taxon>
        <taxon>Craniata</taxon>
        <taxon>Vertebrata</taxon>
        <taxon>Euteleostomi</taxon>
        <taxon>Actinopterygii</taxon>
        <taxon>Neopterygii</taxon>
        <taxon>Teleostei</taxon>
        <taxon>Neoteleostei</taxon>
        <taxon>Acanthomorphata</taxon>
        <taxon>Anabantaria</taxon>
        <taxon>Anabantiformes</taxon>
        <taxon>Channoidei</taxon>
        <taxon>Channidae</taxon>
        <taxon>Channa</taxon>
    </lineage>
</organism>
<dbReference type="InterPro" id="IPR013087">
    <property type="entry name" value="Znf_C2H2_type"/>
</dbReference>